<evidence type="ECO:0000313" key="2">
    <source>
        <dbReference type="Proteomes" id="UP000430692"/>
    </source>
</evidence>
<reference evidence="1 2" key="1">
    <citation type="submission" date="2019-12" db="EMBL/GenBank/DDBJ databases">
        <title>Whole-genome analyses of novel actinobacteria.</title>
        <authorList>
            <person name="Sahin N."/>
            <person name="Saygin H."/>
        </authorList>
    </citation>
    <scope>NUCLEOTIDE SEQUENCE [LARGE SCALE GENOMIC DNA]</scope>
    <source>
        <strain evidence="1 2">KC615</strain>
    </source>
</reference>
<dbReference type="RefSeq" id="WP_160802387.1">
    <property type="nucleotide sequence ID" value="NZ_WUUL01000011.1"/>
</dbReference>
<evidence type="ECO:0000313" key="1">
    <source>
        <dbReference type="EMBL" id="MXQ55034.1"/>
    </source>
</evidence>
<keyword evidence="2" id="KW-1185">Reference proteome</keyword>
<dbReference type="Proteomes" id="UP000430692">
    <property type="component" value="Unassembled WGS sequence"/>
</dbReference>
<dbReference type="AlphaFoldDB" id="A0A6I4W2M0"/>
<organism evidence="1 2">
    <name type="scientific">Shimazuella alba</name>
    <dbReference type="NCBI Taxonomy" id="2690964"/>
    <lineage>
        <taxon>Bacteria</taxon>
        <taxon>Bacillati</taxon>
        <taxon>Bacillota</taxon>
        <taxon>Bacilli</taxon>
        <taxon>Bacillales</taxon>
        <taxon>Thermoactinomycetaceae</taxon>
        <taxon>Shimazuella</taxon>
    </lineage>
</organism>
<sequence length="62" mass="7264">MSSVDDEWAKILEAVGDVTPEVEKGIKAYYLQCARRRQQRHRSKREWSELLAQVKEALADFK</sequence>
<gene>
    <name evidence="1" type="ORF">GSM42_15180</name>
</gene>
<protein>
    <submittedName>
        <fullName evidence="1">Uncharacterized protein</fullName>
    </submittedName>
</protein>
<name>A0A6I4W2M0_9BACL</name>
<accession>A0A6I4W2M0</accession>
<proteinExistence type="predicted"/>
<dbReference type="EMBL" id="WUUL01000011">
    <property type="protein sequence ID" value="MXQ55034.1"/>
    <property type="molecule type" value="Genomic_DNA"/>
</dbReference>
<comment type="caution">
    <text evidence="1">The sequence shown here is derived from an EMBL/GenBank/DDBJ whole genome shotgun (WGS) entry which is preliminary data.</text>
</comment>